<proteinExistence type="inferred from homology"/>
<accession>A0A1T5BSL2</accession>
<dbReference type="GO" id="GO:0005829">
    <property type="term" value="C:cytosol"/>
    <property type="evidence" value="ECO:0007669"/>
    <property type="project" value="TreeGrafter"/>
</dbReference>
<sequence length="127" mass="14177">MAVFCCKNNLVSTKARNSVTLEKLNLIIMKSNFSEIIKDDKAVLVDFHADWCGPCKTLAPILKDVKAELGDSVKIVKIDVDKNQELAGKYQVRGVPTMILFKNGQQLWRQSGVLQKAEIIEVINSKS</sequence>
<dbReference type="FunFam" id="3.40.30.10:FF:000001">
    <property type="entry name" value="Thioredoxin"/>
    <property type="match status" value="1"/>
</dbReference>
<evidence type="ECO:0000256" key="4">
    <source>
        <dbReference type="ARBA" id="ARBA00023157"/>
    </source>
</evidence>
<protein>
    <recommendedName>
        <fullName evidence="6">Thioredoxin</fullName>
    </recommendedName>
</protein>
<name>A0A1T5BSL2_9FLAO</name>
<dbReference type="SUPFAM" id="SSF52833">
    <property type="entry name" value="Thioredoxin-like"/>
    <property type="match status" value="1"/>
</dbReference>
<evidence type="ECO:0000313" key="8">
    <source>
        <dbReference type="EMBL" id="SKB50258.1"/>
    </source>
</evidence>
<dbReference type="EMBL" id="FUYY01000002">
    <property type="protein sequence ID" value="SKB50258.1"/>
    <property type="molecule type" value="Genomic_DNA"/>
</dbReference>
<dbReference type="STRING" id="241145.SAMN05660776_1457"/>
<comment type="similarity">
    <text evidence="1">Belongs to the thioredoxin family.</text>
</comment>
<evidence type="ECO:0000256" key="2">
    <source>
        <dbReference type="ARBA" id="ARBA00022448"/>
    </source>
</evidence>
<dbReference type="Pfam" id="PF00085">
    <property type="entry name" value="Thioredoxin"/>
    <property type="match status" value="1"/>
</dbReference>
<keyword evidence="3" id="KW-0249">Electron transport</keyword>
<dbReference type="PRINTS" id="PR00421">
    <property type="entry name" value="THIOREDOXIN"/>
</dbReference>
<dbReference type="Proteomes" id="UP000190230">
    <property type="component" value="Unassembled WGS sequence"/>
</dbReference>
<feature type="domain" description="Thioredoxin" evidence="7">
    <location>
        <begin position="10"/>
        <end position="127"/>
    </location>
</feature>
<gene>
    <name evidence="8" type="ORF">SAMN05660776_1457</name>
</gene>
<dbReference type="InterPro" id="IPR036249">
    <property type="entry name" value="Thioredoxin-like_sf"/>
</dbReference>
<evidence type="ECO:0000313" key="9">
    <source>
        <dbReference type="Proteomes" id="UP000190230"/>
    </source>
</evidence>
<reference evidence="9" key="1">
    <citation type="submission" date="2017-02" db="EMBL/GenBank/DDBJ databases">
        <authorList>
            <person name="Varghese N."/>
            <person name="Submissions S."/>
        </authorList>
    </citation>
    <scope>NUCLEOTIDE SEQUENCE [LARGE SCALE GENOMIC DNA]</scope>
    <source>
        <strain evidence="9">DSM 23405</strain>
    </source>
</reference>
<dbReference type="PROSITE" id="PS00194">
    <property type="entry name" value="THIOREDOXIN_1"/>
    <property type="match status" value="1"/>
</dbReference>
<dbReference type="PANTHER" id="PTHR45663">
    <property type="entry name" value="GEO12009P1"/>
    <property type="match status" value="1"/>
</dbReference>
<dbReference type="AlphaFoldDB" id="A0A1T5BSL2"/>
<evidence type="ECO:0000256" key="1">
    <source>
        <dbReference type="ARBA" id="ARBA00008987"/>
    </source>
</evidence>
<dbReference type="CDD" id="cd02947">
    <property type="entry name" value="TRX_family"/>
    <property type="match status" value="1"/>
</dbReference>
<dbReference type="GO" id="GO:0015035">
    <property type="term" value="F:protein-disulfide reductase activity"/>
    <property type="evidence" value="ECO:0007669"/>
    <property type="project" value="UniProtKB-UniRule"/>
</dbReference>
<keyword evidence="9" id="KW-1185">Reference proteome</keyword>
<evidence type="ECO:0000259" key="7">
    <source>
        <dbReference type="PROSITE" id="PS51352"/>
    </source>
</evidence>
<evidence type="ECO:0000256" key="6">
    <source>
        <dbReference type="NCBIfam" id="TIGR01068"/>
    </source>
</evidence>
<evidence type="ECO:0000256" key="5">
    <source>
        <dbReference type="ARBA" id="ARBA00023284"/>
    </source>
</evidence>
<keyword evidence="2" id="KW-0813">Transport</keyword>
<dbReference type="NCBIfam" id="TIGR01068">
    <property type="entry name" value="thioredoxin"/>
    <property type="match status" value="1"/>
</dbReference>
<organism evidence="8 9">
    <name type="scientific">Salegentibacter holothuriorum</name>
    <dbReference type="NCBI Taxonomy" id="241145"/>
    <lineage>
        <taxon>Bacteria</taxon>
        <taxon>Pseudomonadati</taxon>
        <taxon>Bacteroidota</taxon>
        <taxon>Flavobacteriia</taxon>
        <taxon>Flavobacteriales</taxon>
        <taxon>Flavobacteriaceae</taxon>
        <taxon>Salegentibacter</taxon>
    </lineage>
</organism>
<dbReference type="InterPro" id="IPR017937">
    <property type="entry name" value="Thioredoxin_CS"/>
</dbReference>
<evidence type="ECO:0000256" key="3">
    <source>
        <dbReference type="ARBA" id="ARBA00022982"/>
    </source>
</evidence>
<dbReference type="InterPro" id="IPR013766">
    <property type="entry name" value="Thioredoxin_domain"/>
</dbReference>
<dbReference type="InterPro" id="IPR005746">
    <property type="entry name" value="Thioredoxin"/>
</dbReference>
<keyword evidence="4" id="KW-1015">Disulfide bond</keyword>
<dbReference type="GO" id="GO:0045454">
    <property type="term" value="P:cell redox homeostasis"/>
    <property type="evidence" value="ECO:0007669"/>
    <property type="project" value="TreeGrafter"/>
</dbReference>
<dbReference type="Gene3D" id="3.40.30.10">
    <property type="entry name" value="Glutaredoxin"/>
    <property type="match status" value="1"/>
</dbReference>
<dbReference type="PROSITE" id="PS51352">
    <property type="entry name" value="THIOREDOXIN_2"/>
    <property type="match status" value="1"/>
</dbReference>
<dbReference type="PANTHER" id="PTHR45663:SF11">
    <property type="entry name" value="GEO12009P1"/>
    <property type="match status" value="1"/>
</dbReference>
<keyword evidence="5" id="KW-0676">Redox-active center</keyword>